<organism evidence="9 10">
    <name type="scientific">Desulfopila aestuarii DSM 18488</name>
    <dbReference type="NCBI Taxonomy" id="1121416"/>
    <lineage>
        <taxon>Bacteria</taxon>
        <taxon>Pseudomonadati</taxon>
        <taxon>Thermodesulfobacteriota</taxon>
        <taxon>Desulfobulbia</taxon>
        <taxon>Desulfobulbales</taxon>
        <taxon>Desulfocapsaceae</taxon>
        <taxon>Desulfopila</taxon>
    </lineage>
</organism>
<feature type="domain" description="OB-fold nucleic acid binding" evidence="8">
    <location>
        <begin position="11"/>
        <end position="102"/>
    </location>
</feature>
<keyword evidence="2 5" id="KW-0540">Nuclease</keyword>
<dbReference type="EC" id="3.1.11.6" evidence="5"/>
<dbReference type="PANTHER" id="PTHR30008:SF0">
    <property type="entry name" value="EXODEOXYRIBONUCLEASE 7 LARGE SUBUNIT"/>
    <property type="match status" value="1"/>
</dbReference>
<dbReference type="GO" id="GO:0003676">
    <property type="term" value="F:nucleic acid binding"/>
    <property type="evidence" value="ECO:0007669"/>
    <property type="project" value="InterPro"/>
</dbReference>
<evidence type="ECO:0000256" key="1">
    <source>
        <dbReference type="ARBA" id="ARBA00022490"/>
    </source>
</evidence>
<dbReference type="RefSeq" id="WP_073614732.1">
    <property type="nucleotide sequence ID" value="NZ_FRFE01000017.1"/>
</dbReference>
<dbReference type="CDD" id="cd04489">
    <property type="entry name" value="ExoVII_LU_OBF"/>
    <property type="match status" value="1"/>
</dbReference>
<proteinExistence type="inferred from homology"/>
<comment type="subcellular location">
    <subcellularLocation>
        <location evidence="5 6">Cytoplasm</location>
    </subcellularLocation>
</comment>
<dbReference type="Pfam" id="PF02601">
    <property type="entry name" value="Exonuc_VII_L"/>
    <property type="match status" value="1"/>
</dbReference>
<keyword evidence="4 5" id="KW-0269">Exonuclease</keyword>
<sequence>MPFDQLSSIKTVSQLTQEIKQLLEGNCRFVTVSGEISNLKVPFSGHHYFTLKDSTAQLRAVLFKGQQRYLSESLRDGQQVICRGRISVYEPRGEYQLIVDTVEQYGVGVLQMKFAALKKKLADEGLFDPERKKPLPAFPKNIVVISSAAGAAIRDFLKICSRRETNAHIMIFPVPVQGDQAPSAISKALTTVNDRIPCDLIVLCRGGGSIEDLWAFNEETVARAIARSHIPVVTGIGHETDTTIADLCADMRCPTPTGAAEMIIPDTARLRQQVQTAASRLQRTILQHLFANTTILSQQWRHLLRFRGRVENLSFRLDPVIERFYRNARHYFQSHQEHLDRVVVRLEHQAPLIQIDYKNQTVQHLQKELTRQIHEILRRNEERLARTAALLQGVSPLSTLSRGYAIVQAQDQSGEQFTVSDSKQVEEGDSLRVLLHKGQLYCEVTEKK</sequence>
<dbReference type="InterPro" id="IPR003753">
    <property type="entry name" value="Exonuc_VII_L"/>
</dbReference>
<evidence type="ECO:0000256" key="4">
    <source>
        <dbReference type="ARBA" id="ARBA00022839"/>
    </source>
</evidence>
<evidence type="ECO:0000259" key="7">
    <source>
        <dbReference type="Pfam" id="PF02601"/>
    </source>
</evidence>
<comment type="similarity">
    <text evidence="5 6">Belongs to the XseA family.</text>
</comment>
<dbReference type="InterPro" id="IPR012340">
    <property type="entry name" value="NA-bd_OB-fold"/>
</dbReference>
<name>A0A1M7YBW1_9BACT</name>
<gene>
    <name evidence="5" type="primary">xseA</name>
    <name evidence="9" type="ORF">SAMN02745220_03260</name>
</gene>
<dbReference type="OrthoDB" id="9802795at2"/>
<evidence type="ECO:0000259" key="8">
    <source>
        <dbReference type="Pfam" id="PF13742"/>
    </source>
</evidence>
<evidence type="ECO:0000256" key="5">
    <source>
        <dbReference type="HAMAP-Rule" id="MF_00378"/>
    </source>
</evidence>
<protein>
    <recommendedName>
        <fullName evidence="5">Exodeoxyribonuclease 7 large subunit</fullName>
        <ecNumber evidence="5">3.1.11.6</ecNumber>
    </recommendedName>
    <alternativeName>
        <fullName evidence="5">Exodeoxyribonuclease VII large subunit</fullName>
        <shortName evidence="5">Exonuclease VII large subunit</shortName>
    </alternativeName>
</protein>
<dbReference type="GO" id="GO:0009318">
    <property type="term" value="C:exodeoxyribonuclease VII complex"/>
    <property type="evidence" value="ECO:0007669"/>
    <property type="project" value="UniProtKB-UniRule"/>
</dbReference>
<keyword evidence="3 5" id="KW-0378">Hydrolase</keyword>
<dbReference type="NCBIfam" id="TIGR00237">
    <property type="entry name" value="xseA"/>
    <property type="match status" value="1"/>
</dbReference>
<dbReference type="HAMAP" id="MF_00378">
    <property type="entry name" value="Exonuc_7_L"/>
    <property type="match status" value="1"/>
</dbReference>
<comment type="catalytic activity">
    <reaction evidence="5 6">
        <text>Exonucleolytic cleavage in either 5'- to 3'- or 3'- to 5'-direction to yield nucleoside 5'-phosphates.</text>
        <dbReference type="EC" id="3.1.11.6"/>
    </reaction>
</comment>
<dbReference type="Proteomes" id="UP000184603">
    <property type="component" value="Unassembled WGS sequence"/>
</dbReference>
<dbReference type="Pfam" id="PF13742">
    <property type="entry name" value="tRNA_anti_2"/>
    <property type="match status" value="1"/>
</dbReference>
<dbReference type="PANTHER" id="PTHR30008">
    <property type="entry name" value="EXODEOXYRIBONUCLEASE 7 LARGE SUBUNIT"/>
    <property type="match status" value="1"/>
</dbReference>
<evidence type="ECO:0000313" key="9">
    <source>
        <dbReference type="EMBL" id="SHO50115.1"/>
    </source>
</evidence>
<keyword evidence="10" id="KW-1185">Reference proteome</keyword>
<dbReference type="GO" id="GO:0006308">
    <property type="term" value="P:DNA catabolic process"/>
    <property type="evidence" value="ECO:0007669"/>
    <property type="project" value="UniProtKB-UniRule"/>
</dbReference>
<dbReference type="InterPro" id="IPR025824">
    <property type="entry name" value="OB-fold_nuc-bd_dom"/>
</dbReference>
<dbReference type="InterPro" id="IPR020579">
    <property type="entry name" value="Exonuc_VII_lsu_C"/>
</dbReference>
<evidence type="ECO:0000256" key="6">
    <source>
        <dbReference type="RuleBase" id="RU004355"/>
    </source>
</evidence>
<dbReference type="EMBL" id="FRFE01000017">
    <property type="protein sequence ID" value="SHO50115.1"/>
    <property type="molecule type" value="Genomic_DNA"/>
</dbReference>
<evidence type="ECO:0000256" key="2">
    <source>
        <dbReference type="ARBA" id="ARBA00022722"/>
    </source>
</evidence>
<dbReference type="GO" id="GO:0005737">
    <property type="term" value="C:cytoplasm"/>
    <property type="evidence" value="ECO:0007669"/>
    <property type="project" value="UniProtKB-SubCell"/>
</dbReference>
<reference evidence="9 10" key="1">
    <citation type="submission" date="2016-12" db="EMBL/GenBank/DDBJ databases">
        <authorList>
            <person name="Song W.-J."/>
            <person name="Kurnit D.M."/>
        </authorList>
    </citation>
    <scope>NUCLEOTIDE SEQUENCE [LARGE SCALE GENOMIC DNA]</scope>
    <source>
        <strain evidence="9 10">DSM 18488</strain>
    </source>
</reference>
<comment type="function">
    <text evidence="5">Bidirectionally degrades single-stranded DNA into large acid-insoluble oligonucleotides, which are then degraded further into small acid-soluble oligonucleotides.</text>
</comment>
<dbReference type="GO" id="GO:0008855">
    <property type="term" value="F:exodeoxyribonuclease VII activity"/>
    <property type="evidence" value="ECO:0007669"/>
    <property type="project" value="UniProtKB-UniRule"/>
</dbReference>
<dbReference type="AlphaFoldDB" id="A0A1M7YBW1"/>
<evidence type="ECO:0000313" key="10">
    <source>
        <dbReference type="Proteomes" id="UP000184603"/>
    </source>
</evidence>
<dbReference type="Gene3D" id="2.40.50.140">
    <property type="entry name" value="Nucleic acid-binding proteins"/>
    <property type="match status" value="1"/>
</dbReference>
<dbReference type="STRING" id="1121416.SAMN02745220_03260"/>
<feature type="domain" description="Exonuclease VII large subunit C-terminal" evidence="7">
    <location>
        <begin position="126"/>
        <end position="442"/>
    </location>
</feature>
<accession>A0A1M7YBW1</accession>
<keyword evidence="1 5" id="KW-0963">Cytoplasm</keyword>
<evidence type="ECO:0000256" key="3">
    <source>
        <dbReference type="ARBA" id="ARBA00022801"/>
    </source>
</evidence>
<comment type="subunit">
    <text evidence="5">Heterooligomer composed of large and small subunits.</text>
</comment>